<sequence length="235" mass="27173">MALSSKIEWTEATWNPVTGCSKFSKGCEHCYAERLCKRLKAMGNKKYENGFKPTAHPESLHEPLDWRQSRMIFVVSMGDLFHEDISDDFIMSVFETMNRAYWHTFQVLTKRAERLLDISERINWTPNIWAGVTVECADYKHRIDLLKSVPSKVRFVSMEPLIGGIGYVELRKVHWVIAGGESGPGSRALNPRWVREIRDQCRDQDVAFFFKQWGGFNKKANGRILDGKTWSQLPV</sequence>
<evidence type="ECO:0000313" key="2">
    <source>
        <dbReference type="Proteomes" id="UP000054092"/>
    </source>
</evidence>
<dbReference type="PATRIC" id="fig|1184387.3.peg.1305"/>
<dbReference type="Proteomes" id="UP000054092">
    <property type="component" value="Unassembled WGS sequence"/>
</dbReference>
<comment type="caution">
    <text evidence="1">The sequence shown here is derived from an EMBL/GenBank/DDBJ whole genome shotgun (WGS) entry which is preliminary data.</text>
</comment>
<dbReference type="InterPro" id="IPR011101">
    <property type="entry name" value="DUF5131"/>
</dbReference>
<dbReference type="EMBL" id="LGGP01000139">
    <property type="protein sequence ID" value="KUK80561.1"/>
    <property type="molecule type" value="Genomic_DNA"/>
</dbReference>
<dbReference type="Pfam" id="PF07505">
    <property type="entry name" value="DUF5131"/>
    <property type="match status" value="1"/>
</dbReference>
<organism evidence="1 2">
    <name type="scientific">Mesotoga prima</name>
    <dbReference type="NCBI Taxonomy" id="1184387"/>
    <lineage>
        <taxon>Bacteria</taxon>
        <taxon>Thermotogati</taxon>
        <taxon>Thermotogota</taxon>
        <taxon>Thermotogae</taxon>
        <taxon>Kosmotogales</taxon>
        <taxon>Kosmotogaceae</taxon>
        <taxon>Mesotoga</taxon>
    </lineage>
</organism>
<dbReference type="AlphaFoldDB" id="A0A124FYA4"/>
<name>A0A124FYA4_9BACT</name>
<protein>
    <submittedName>
        <fullName evidence="1">Gp37Gp68 family protein</fullName>
    </submittedName>
</protein>
<reference evidence="2" key="1">
    <citation type="journal article" date="2015" name="MBio">
        <title>Genome-Resolved Metagenomic Analysis Reveals Roles for Candidate Phyla and Other Microbial Community Members in Biogeochemical Transformations in Oil Reservoirs.</title>
        <authorList>
            <person name="Hu P."/>
            <person name="Tom L."/>
            <person name="Singh A."/>
            <person name="Thomas B.C."/>
            <person name="Baker B.J."/>
            <person name="Piceno Y.M."/>
            <person name="Andersen G.L."/>
            <person name="Banfield J.F."/>
        </authorList>
    </citation>
    <scope>NUCLEOTIDE SEQUENCE [LARGE SCALE GENOMIC DNA]</scope>
</reference>
<proteinExistence type="predicted"/>
<gene>
    <name evidence="1" type="ORF">XD94_0905</name>
</gene>
<evidence type="ECO:0000313" key="1">
    <source>
        <dbReference type="EMBL" id="KUK80561.1"/>
    </source>
</evidence>
<accession>A0A124FYA4</accession>